<proteinExistence type="predicted"/>
<keyword evidence="1" id="KW-0812">Transmembrane</keyword>
<gene>
    <name evidence="2" type="ORF">ACFO60_28640</name>
</gene>
<dbReference type="RefSeq" id="WP_380845992.1">
    <property type="nucleotide sequence ID" value="NZ_JBHSFP010000025.1"/>
</dbReference>
<accession>A0ABV9CPG7</accession>
<organism evidence="2 3">
    <name type="scientific">Sphaerisporangium dianthi</name>
    <dbReference type="NCBI Taxonomy" id="1436120"/>
    <lineage>
        <taxon>Bacteria</taxon>
        <taxon>Bacillati</taxon>
        <taxon>Actinomycetota</taxon>
        <taxon>Actinomycetes</taxon>
        <taxon>Streptosporangiales</taxon>
        <taxon>Streptosporangiaceae</taxon>
        <taxon>Sphaerisporangium</taxon>
    </lineage>
</organism>
<evidence type="ECO:0000256" key="1">
    <source>
        <dbReference type="SAM" id="Phobius"/>
    </source>
</evidence>
<reference evidence="3" key="1">
    <citation type="journal article" date="2019" name="Int. J. Syst. Evol. Microbiol.">
        <title>The Global Catalogue of Microorganisms (GCM) 10K type strain sequencing project: providing services to taxonomists for standard genome sequencing and annotation.</title>
        <authorList>
            <consortium name="The Broad Institute Genomics Platform"/>
            <consortium name="The Broad Institute Genome Sequencing Center for Infectious Disease"/>
            <person name="Wu L."/>
            <person name="Ma J."/>
        </authorList>
    </citation>
    <scope>NUCLEOTIDE SEQUENCE [LARGE SCALE GENOMIC DNA]</scope>
    <source>
        <strain evidence="3">CGMCC 4.7132</strain>
    </source>
</reference>
<comment type="caution">
    <text evidence="2">The sequence shown here is derived from an EMBL/GenBank/DDBJ whole genome shotgun (WGS) entry which is preliminary data.</text>
</comment>
<keyword evidence="1" id="KW-0472">Membrane</keyword>
<feature type="transmembrane region" description="Helical" evidence="1">
    <location>
        <begin position="60"/>
        <end position="82"/>
    </location>
</feature>
<feature type="transmembrane region" description="Helical" evidence="1">
    <location>
        <begin position="20"/>
        <end position="40"/>
    </location>
</feature>
<name>A0ABV9CPG7_9ACTN</name>
<protein>
    <submittedName>
        <fullName evidence="2">Uncharacterized protein</fullName>
    </submittedName>
</protein>
<keyword evidence="3" id="KW-1185">Reference proteome</keyword>
<dbReference type="Proteomes" id="UP001596004">
    <property type="component" value="Unassembled WGS sequence"/>
</dbReference>
<sequence length="277" mass="29642">METLLGELGKRISDRWVIRLVLPGLLWLVAAATAVVLGHARPFDAAALVQRAEQAGMALSARPVAAAAAVAAVLGAAVVAGLTAQALGRAVRAVWLGLWRGPAAPLGRRVRAWRLRRATARPPEGAAVPGRFLPARPTWIGDRFRLAGERVDAQYGLRLALVWIPLWQVLEEPIRTPVQEAADRFDETVRLAGWGALYAATGVLWWPGLPVGALVMVIAWRQGRAAAAGFADVVEATVDTRHRALAEALGVALPHGRLTRAEAAVINDLLHKGHRLP</sequence>
<keyword evidence="1" id="KW-1133">Transmembrane helix</keyword>
<evidence type="ECO:0000313" key="2">
    <source>
        <dbReference type="EMBL" id="MFC4534745.1"/>
    </source>
</evidence>
<dbReference type="EMBL" id="JBHSFP010000025">
    <property type="protein sequence ID" value="MFC4534745.1"/>
    <property type="molecule type" value="Genomic_DNA"/>
</dbReference>
<evidence type="ECO:0000313" key="3">
    <source>
        <dbReference type="Proteomes" id="UP001596004"/>
    </source>
</evidence>